<evidence type="ECO:0000256" key="6">
    <source>
        <dbReference type="ARBA" id="ARBA00023136"/>
    </source>
</evidence>
<gene>
    <name evidence="9" type="ORF">GCM10009681_54820</name>
</gene>
<dbReference type="InterPro" id="IPR050809">
    <property type="entry name" value="UgpAE/MalFG_permease"/>
</dbReference>
<evidence type="ECO:0000256" key="1">
    <source>
        <dbReference type="ARBA" id="ARBA00004651"/>
    </source>
</evidence>
<dbReference type="PANTHER" id="PTHR43227">
    <property type="entry name" value="BLL4140 PROTEIN"/>
    <property type="match status" value="1"/>
</dbReference>
<evidence type="ECO:0000259" key="8">
    <source>
        <dbReference type="PROSITE" id="PS50928"/>
    </source>
</evidence>
<evidence type="ECO:0000256" key="2">
    <source>
        <dbReference type="ARBA" id="ARBA00022448"/>
    </source>
</evidence>
<dbReference type="InterPro" id="IPR035906">
    <property type="entry name" value="MetI-like_sf"/>
</dbReference>
<dbReference type="InterPro" id="IPR000515">
    <property type="entry name" value="MetI-like"/>
</dbReference>
<keyword evidence="5 7" id="KW-1133">Transmembrane helix</keyword>
<keyword evidence="2 7" id="KW-0813">Transport</keyword>
<organism evidence="9 10">
    <name type="scientific">Luedemannella helvata</name>
    <dbReference type="NCBI Taxonomy" id="349315"/>
    <lineage>
        <taxon>Bacteria</taxon>
        <taxon>Bacillati</taxon>
        <taxon>Actinomycetota</taxon>
        <taxon>Actinomycetes</taxon>
        <taxon>Micromonosporales</taxon>
        <taxon>Micromonosporaceae</taxon>
        <taxon>Luedemannella</taxon>
    </lineage>
</organism>
<evidence type="ECO:0000256" key="4">
    <source>
        <dbReference type="ARBA" id="ARBA00022692"/>
    </source>
</evidence>
<comment type="caution">
    <text evidence="9">The sequence shown here is derived from an EMBL/GenBank/DDBJ whole genome shotgun (WGS) entry which is preliminary data.</text>
</comment>
<keyword evidence="6 7" id="KW-0472">Membrane</keyword>
<evidence type="ECO:0000256" key="5">
    <source>
        <dbReference type="ARBA" id="ARBA00022989"/>
    </source>
</evidence>
<feature type="transmembrane region" description="Helical" evidence="7">
    <location>
        <begin position="6"/>
        <end position="29"/>
    </location>
</feature>
<name>A0ABN2L8J1_9ACTN</name>
<accession>A0ABN2L8J1</accession>
<proteinExistence type="inferred from homology"/>
<dbReference type="CDD" id="cd06261">
    <property type="entry name" value="TM_PBP2"/>
    <property type="match status" value="1"/>
</dbReference>
<comment type="subcellular location">
    <subcellularLocation>
        <location evidence="1 7">Cell membrane</location>
        <topology evidence="1 7">Multi-pass membrane protein</topology>
    </subcellularLocation>
</comment>
<dbReference type="EMBL" id="BAAALS010000048">
    <property type="protein sequence ID" value="GAA1776587.1"/>
    <property type="molecule type" value="Genomic_DNA"/>
</dbReference>
<protein>
    <recommendedName>
        <fullName evidence="8">ABC transmembrane type-1 domain-containing protein</fullName>
    </recommendedName>
</protein>
<dbReference type="Gene3D" id="1.10.3720.10">
    <property type="entry name" value="MetI-like"/>
    <property type="match status" value="1"/>
</dbReference>
<evidence type="ECO:0000256" key="7">
    <source>
        <dbReference type="RuleBase" id="RU363032"/>
    </source>
</evidence>
<feature type="domain" description="ABC transmembrane type-1" evidence="8">
    <location>
        <begin position="1"/>
        <end position="129"/>
    </location>
</feature>
<sequence length="140" mass="15093">MAMLTVVGVHVWATFGMALVVFLAGFATLDSSLLDAARVDGASLPQAIRHVIIPGLSRTIQFVSVTTMIGMLTSMFGLLYVMTSGGPEGSTYLPEYYIWIQQGQMNRPALASAASTVLFLIMLLVGLLQVNLLRRAGRED</sequence>
<keyword evidence="4 7" id="KW-0812">Transmembrane</keyword>
<feature type="transmembrane region" description="Helical" evidence="7">
    <location>
        <begin position="62"/>
        <end position="82"/>
    </location>
</feature>
<keyword evidence="10" id="KW-1185">Reference proteome</keyword>
<evidence type="ECO:0000313" key="10">
    <source>
        <dbReference type="Proteomes" id="UP001500655"/>
    </source>
</evidence>
<dbReference type="SUPFAM" id="SSF161098">
    <property type="entry name" value="MetI-like"/>
    <property type="match status" value="1"/>
</dbReference>
<keyword evidence="3" id="KW-1003">Cell membrane</keyword>
<dbReference type="Pfam" id="PF00528">
    <property type="entry name" value="BPD_transp_1"/>
    <property type="match status" value="1"/>
</dbReference>
<evidence type="ECO:0000256" key="3">
    <source>
        <dbReference type="ARBA" id="ARBA00022475"/>
    </source>
</evidence>
<evidence type="ECO:0000313" key="9">
    <source>
        <dbReference type="EMBL" id="GAA1776587.1"/>
    </source>
</evidence>
<reference evidence="9 10" key="1">
    <citation type="journal article" date="2019" name="Int. J. Syst. Evol. Microbiol.">
        <title>The Global Catalogue of Microorganisms (GCM) 10K type strain sequencing project: providing services to taxonomists for standard genome sequencing and annotation.</title>
        <authorList>
            <consortium name="The Broad Institute Genomics Platform"/>
            <consortium name="The Broad Institute Genome Sequencing Center for Infectious Disease"/>
            <person name="Wu L."/>
            <person name="Ma J."/>
        </authorList>
    </citation>
    <scope>NUCLEOTIDE SEQUENCE [LARGE SCALE GENOMIC DNA]</scope>
    <source>
        <strain evidence="9 10">JCM 13249</strain>
    </source>
</reference>
<dbReference type="PANTHER" id="PTHR43227:SF8">
    <property type="entry name" value="DIACETYLCHITOBIOSE UPTAKE SYSTEM PERMEASE PROTEIN DASB"/>
    <property type="match status" value="1"/>
</dbReference>
<dbReference type="PROSITE" id="PS50928">
    <property type="entry name" value="ABC_TM1"/>
    <property type="match status" value="1"/>
</dbReference>
<comment type="similarity">
    <text evidence="7">Belongs to the binding-protein-dependent transport system permease family.</text>
</comment>
<feature type="transmembrane region" description="Helical" evidence="7">
    <location>
        <begin position="109"/>
        <end position="128"/>
    </location>
</feature>
<dbReference type="Proteomes" id="UP001500655">
    <property type="component" value="Unassembled WGS sequence"/>
</dbReference>